<dbReference type="AlphaFoldDB" id="A0AAV7SP06"/>
<keyword evidence="1" id="KW-0732">Signal</keyword>
<reference evidence="2" key="1">
    <citation type="journal article" date="2022" name="bioRxiv">
        <title>Sequencing and chromosome-scale assembly of the giantPleurodeles waltlgenome.</title>
        <authorList>
            <person name="Brown T."/>
            <person name="Elewa A."/>
            <person name="Iarovenko S."/>
            <person name="Subramanian E."/>
            <person name="Araus A.J."/>
            <person name="Petzold A."/>
            <person name="Susuki M."/>
            <person name="Suzuki K.-i.T."/>
            <person name="Hayashi T."/>
            <person name="Toyoda A."/>
            <person name="Oliveira C."/>
            <person name="Osipova E."/>
            <person name="Leigh N.D."/>
            <person name="Simon A."/>
            <person name="Yun M.H."/>
        </authorList>
    </citation>
    <scope>NUCLEOTIDE SEQUENCE</scope>
    <source>
        <strain evidence="2">20211129_DDA</strain>
        <tissue evidence="2">Liver</tissue>
    </source>
</reference>
<proteinExistence type="predicted"/>
<evidence type="ECO:0000313" key="2">
    <source>
        <dbReference type="EMBL" id="KAJ1165756.1"/>
    </source>
</evidence>
<organism evidence="2 3">
    <name type="scientific">Pleurodeles waltl</name>
    <name type="common">Iberian ribbed newt</name>
    <dbReference type="NCBI Taxonomy" id="8319"/>
    <lineage>
        <taxon>Eukaryota</taxon>
        <taxon>Metazoa</taxon>
        <taxon>Chordata</taxon>
        <taxon>Craniata</taxon>
        <taxon>Vertebrata</taxon>
        <taxon>Euteleostomi</taxon>
        <taxon>Amphibia</taxon>
        <taxon>Batrachia</taxon>
        <taxon>Caudata</taxon>
        <taxon>Salamandroidea</taxon>
        <taxon>Salamandridae</taxon>
        <taxon>Pleurodelinae</taxon>
        <taxon>Pleurodeles</taxon>
    </lineage>
</organism>
<accession>A0AAV7SP06</accession>
<name>A0AAV7SP06_PLEWA</name>
<comment type="caution">
    <text evidence="2">The sequence shown here is derived from an EMBL/GenBank/DDBJ whole genome shotgun (WGS) entry which is preliminary data.</text>
</comment>
<gene>
    <name evidence="2" type="ORF">NDU88_006173</name>
</gene>
<feature type="signal peptide" evidence="1">
    <location>
        <begin position="1"/>
        <end position="18"/>
    </location>
</feature>
<evidence type="ECO:0000313" key="3">
    <source>
        <dbReference type="Proteomes" id="UP001066276"/>
    </source>
</evidence>
<dbReference type="EMBL" id="JANPWB010000008">
    <property type="protein sequence ID" value="KAJ1165756.1"/>
    <property type="molecule type" value="Genomic_DNA"/>
</dbReference>
<protein>
    <submittedName>
        <fullName evidence="2">Uncharacterized protein</fullName>
    </submittedName>
</protein>
<feature type="chain" id="PRO_5043384039" evidence="1">
    <location>
        <begin position="19"/>
        <end position="130"/>
    </location>
</feature>
<sequence length="130" mass="14501">MFRCLWCLFECALEVCLSMQRLLSLDADLLMFLMRAHCQTCALRVRLLREAVYELSFVVSATLNSKVGMTQNDAVSAEAQALEHEYSVVFRGHDSDILSTAEVDHLLASIVLDTIANVQNYFGGHSDPGE</sequence>
<keyword evidence="3" id="KW-1185">Reference proteome</keyword>
<evidence type="ECO:0000256" key="1">
    <source>
        <dbReference type="SAM" id="SignalP"/>
    </source>
</evidence>
<dbReference type="Proteomes" id="UP001066276">
    <property type="component" value="Chromosome 4_2"/>
</dbReference>